<comment type="catalytic activity">
    <reaction evidence="1">
        <text>3',3'-c-di-AMP + H2O = 5'-O-phosphonoadenylyl-(3'-&gt;5')-adenosine + H(+)</text>
        <dbReference type="Rhea" id="RHEA:54420"/>
        <dbReference type="ChEBI" id="CHEBI:15377"/>
        <dbReference type="ChEBI" id="CHEBI:15378"/>
        <dbReference type="ChEBI" id="CHEBI:71500"/>
        <dbReference type="ChEBI" id="CHEBI:138171"/>
    </reaction>
</comment>
<evidence type="ECO:0000313" key="6">
    <source>
        <dbReference type="Proteomes" id="UP000473885"/>
    </source>
</evidence>
<sequence>MDNKYKKFINSNKIHMLIIALLIVILFLYNHIKVGVISIFLYLVLVLYNLKTMKYKEQQFSEFIEEFSFKMDTIFKGAFTNIPFPMIIVSNTGQIIWYNKELSNILGEEVIVGHINEKLKGFNFKQSIEGKKNVFEKIKFKNRYYNIYTNAISDTHIDDQILILYFYDITDILNIMNNIEAKKEGIVLIEVDNFDDVITGLDNDKKPLLIADIERNINSFAKDMNAMIKKYEPNKYILSSQNKYIQKQMEKKFDILDKIRDIDTGNRISATLSIGIGKDAETPIENYNYAVTAKELALGRGGDQTVVKDKEKLYFYGGKTKEVEKRTKVRARVIAHALVNLINESSRVFIMGHINADIDCVGSAVGLHNIILQLNRECNIILNNINNSTKFLLDKIKKEDGYEKTFIDSKKAKEFVDKNSLLIIVDAHNKSHVQDINLVEEFNNIVIIDHHRRATDYIDNAILSYIEPYASSTSELVSEMIQYMVEKPNISPIIAEALLAGIYVDTKNFYFKTGARTFEAASFLKKLGADTIDVKKIFSSDLDTYIKKLEIIKSAEIKNEIAIAICPPEIQDNVLAAQVADELLNITGVQASFVFVEIKNEIFISGRSLGKLNVQLILEMLGGGGHMTMAGAKMQSISLQDAINKLKNAIGKYLQEGEE</sequence>
<comment type="function">
    <text evidence="1">Has phosphodiesterase (PDE) activity against cyclic-di-AMP (c-di-AMP).</text>
</comment>
<evidence type="ECO:0000259" key="4">
    <source>
        <dbReference type="Pfam" id="PF02272"/>
    </source>
</evidence>
<dbReference type="SUPFAM" id="SSF64182">
    <property type="entry name" value="DHH phosphoesterases"/>
    <property type="match status" value="1"/>
</dbReference>
<gene>
    <name evidence="5" type="ORF">FDF74_11875</name>
</gene>
<dbReference type="EMBL" id="SXDP01000014">
    <property type="protein sequence ID" value="NEZ47880.1"/>
    <property type="molecule type" value="Genomic_DNA"/>
</dbReference>
<protein>
    <recommendedName>
        <fullName evidence="1">Cyclic-di-AMP phosphodiesterase</fullName>
        <ecNumber evidence="1">3.1.4.-</ecNumber>
    </recommendedName>
</protein>
<dbReference type="PIRSF" id="PIRSF026583">
    <property type="entry name" value="YybT"/>
    <property type="match status" value="1"/>
</dbReference>
<feature type="binding site" evidence="2">
    <location>
        <position position="450"/>
    </location>
    <ligand>
        <name>Mn(2+)</name>
        <dbReference type="ChEBI" id="CHEBI:29035"/>
        <label>2</label>
    </ligand>
</feature>
<dbReference type="Gene3D" id="3.30.450.20">
    <property type="entry name" value="PAS domain"/>
    <property type="match status" value="1"/>
</dbReference>
<organism evidence="5 6">
    <name type="scientific">Clostridium niameyense</name>
    <dbReference type="NCBI Taxonomy" id="1622073"/>
    <lineage>
        <taxon>Bacteria</taxon>
        <taxon>Bacillati</taxon>
        <taxon>Bacillota</taxon>
        <taxon>Clostridia</taxon>
        <taxon>Eubacteriales</taxon>
        <taxon>Clostridiaceae</taxon>
        <taxon>Clostridium</taxon>
    </lineage>
</organism>
<dbReference type="Gene3D" id="3.10.310.30">
    <property type="match status" value="1"/>
</dbReference>
<dbReference type="PANTHER" id="PTHR47618:SF2">
    <property type="entry name" value="CYCLIC-DI-AMP PHOSPHODIESTERASE GDPP"/>
    <property type="match status" value="1"/>
</dbReference>
<comment type="cofactor">
    <cofactor evidence="2">
        <name>Mn(2+)</name>
        <dbReference type="ChEBI" id="CHEBI:29035"/>
    </cofactor>
    <text evidence="2">For phosphodiesterase activity, probably binds 2 Mn(2+) per subunit.</text>
</comment>
<dbReference type="PANTHER" id="PTHR47618">
    <property type="entry name" value="BIFUNCTIONAL OLIGORIBONUCLEASE AND PAP PHOSPHATASE NRNA"/>
    <property type="match status" value="1"/>
</dbReference>
<keyword evidence="2" id="KW-0464">Manganese</keyword>
<reference evidence="5 6" key="1">
    <citation type="submission" date="2019-04" db="EMBL/GenBank/DDBJ databases">
        <title>Genome sequencing of Clostridium botulinum Groups I-IV and Clostridium butyricum.</title>
        <authorList>
            <person name="Brunt J."/>
            <person name="Van Vliet A.H.M."/>
            <person name="Stringer S.C."/>
            <person name="Carter A.T."/>
            <person name="Peck M.W."/>
        </authorList>
    </citation>
    <scope>NUCLEOTIDE SEQUENCE [LARGE SCALE GENOMIC DNA]</scope>
    <source>
        <strain evidence="5 6">IFR 18/094</strain>
    </source>
</reference>
<dbReference type="Pfam" id="PF24898">
    <property type="entry name" value="GGDEF_GdpP"/>
    <property type="match status" value="1"/>
</dbReference>
<keyword evidence="1" id="KW-0472">Membrane</keyword>
<dbReference type="Gene3D" id="3.90.1640.10">
    <property type="entry name" value="inorganic pyrophosphatase (n-terminal core)"/>
    <property type="match status" value="1"/>
</dbReference>
<dbReference type="EC" id="3.1.4.-" evidence="1"/>
<keyword evidence="6" id="KW-1185">Reference proteome</keyword>
<feature type="binding site" evidence="2">
    <location>
        <position position="426"/>
    </location>
    <ligand>
        <name>Mn(2+)</name>
        <dbReference type="ChEBI" id="CHEBI:29035"/>
        <label>2</label>
    </ligand>
</feature>
<dbReference type="RefSeq" id="WP_163249772.1">
    <property type="nucleotide sequence ID" value="NZ_SXDP01000014.1"/>
</dbReference>
<dbReference type="InterPro" id="IPR003156">
    <property type="entry name" value="DHHA1_dom"/>
</dbReference>
<dbReference type="AlphaFoldDB" id="A0A6M0RDH7"/>
<dbReference type="Pfam" id="PF02272">
    <property type="entry name" value="DHHA1"/>
    <property type="match status" value="1"/>
</dbReference>
<accession>A0A6M0RDH7</accession>
<dbReference type="Proteomes" id="UP000473885">
    <property type="component" value="Unassembled WGS sequence"/>
</dbReference>
<evidence type="ECO:0000313" key="5">
    <source>
        <dbReference type="EMBL" id="NEZ47880.1"/>
    </source>
</evidence>
<name>A0A6M0RDH7_9CLOT</name>
<keyword evidence="1" id="KW-0378">Hydrolase</keyword>
<proteinExistence type="inferred from homology"/>
<dbReference type="InterPro" id="IPR051319">
    <property type="entry name" value="Oligoribo/pAp-PDE_c-di-AMP_PDE"/>
</dbReference>
<feature type="binding site" evidence="2">
    <location>
        <position position="357"/>
    </location>
    <ligand>
        <name>Mn(2+)</name>
        <dbReference type="ChEBI" id="CHEBI:29035"/>
        <label>1</label>
    </ligand>
</feature>
<dbReference type="FunFam" id="3.90.1640.10:FF:000002">
    <property type="entry name" value="Cyclic-di-AMP phosphodiesterase"/>
    <property type="match status" value="1"/>
</dbReference>
<feature type="binding site" evidence="2">
    <location>
        <position position="505"/>
    </location>
    <ligand>
        <name>Mn(2+)</name>
        <dbReference type="ChEBI" id="CHEBI:29035"/>
        <label>2</label>
    </ligand>
</feature>
<keyword evidence="1" id="KW-1003">Cell membrane</keyword>
<dbReference type="InterPro" id="IPR038763">
    <property type="entry name" value="DHH_sf"/>
</dbReference>
<dbReference type="GO" id="GO:0016787">
    <property type="term" value="F:hydrolase activity"/>
    <property type="evidence" value="ECO:0007669"/>
    <property type="project" value="UniProtKB-UniRule"/>
</dbReference>
<keyword evidence="2" id="KW-0479">Metal-binding</keyword>
<evidence type="ECO:0000256" key="1">
    <source>
        <dbReference type="PIRNR" id="PIRNR026583"/>
    </source>
</evidence>
<feature type="binding site" evidence="2">
    <location>
        <position position="426"/>
    </location>
    <ligand>
        <name>Mn(2+)</name>
        <dbReference type="ChEBI" id="CHEBI:29035"/>
        <label>1</label>
    </ligand>
</feature>
<dbReference type="Pfam" id="PF01368">
    <property type="entry name" value="DHH"/>
    <property type="match status" value="1"/>
</dbReference>
<evidence type="ECO:0000256" key="2">
    <source>
        <dbReference type="PIRSR" id="PIRSR026583-50"/>
    </source>
</evidence>
<feature type="domain" description="DHHA1" evidence="4">
    <location>
        <begin position="572"/>
        <end position="650"/>
    </location>
</feature>
<comment type="similarity">
    <text evidence="1">Belongs to the GdpP/PdeA phosphodiesterase family.</text>
</comment>
<dbReference type="InterPro" id="IPR014528">
    <property type="entry name" value="GdpP/PdeA"/>
</dbReference>
<feature type="domain" description="DDH" evidence="3">
    <location>
        <begin position="347"/>
        <end position="502"/>
    </location>
</feature>
<comment type="caution">
    <text evidence="5">The sequence shown here is derived from an EMBL/GenBank/DDBJ whole genome shotgun (WGS) entry which is preliminary data.</text>
</comment>
<feature type="binding site" evidence="2">
    <location>
        <position position="359"/>
    </location>
    <ligand>
        <name>Mn(2+)</name>
        <dbReference type="ChEBI" id="CHEBI:29035"/>
        <label>2</label>
    </ligand>
</feature>
<feature type="binding site" evidence="2">
    <location>
        <position position="353"/>
    </location>
    <ligand>
        <name>Mn(2+)</name>
        <dbReference type="ChEBI" id="CHEBI:29035"/>
        <label>1</label>
    </ligand>
</feature>
<evidence type="ECO:0000259" key="3">
    <source>
        <dbReference type="Pfam" id="PF01368"/>
    </source>
</evidence>
<dbReference type="GO" id="GO:0046872">
    <property type="term" value="F:metal ion binding"/>
    <property type="evidence" value="ECO:0007669"/>
    <property type="project" value="UniProtKB-KW"/>
</dbReference>
<dbReference type="GO" id="GO:0003676">
    <property type="term" value="F:nucleic acid binding"/>
    <property type="evidence" value="ECO:0007669"/>
    <property type="project" value="UniProtKB-UniRule"/>
</dbReference>
<dbReference type="GO" id="GO:0005886">
    <property type="term" value="C:plasma membrane"/>
    <property type="evidence" value="ECO:0007669"/>
    <property type="project" value="UniProtKB-SubCell"/>
</dbReference>
<dbReference type="InterPro" id="IPR001667">
    <property type="entry name" value="DDH_dom"/>
</dbReference>
<comment type="subcellular location">
    <subcellularLocation>
        <location evidence="1">Cell membrane</location>
    </subcellularLocation>
</comment>